<dbReference type="RefSeq" id="WP_035605811.1">
    <property type="nucleotide sequence ID" value="NZ_JEMG01000001.1"/>
</dbReference>
<dbReference type="GO" id="GO:0003887">
    <property type="term" value="F:DNA-directed DNA polymerase activity"/>
    <property type="evidence" value="ECO:0007669"/>
    <property type="project" value="UniProtKB-UniRule"/>
</dbReference>
<evidence type="ECO:0000256" key="4">
    <source>
        <dbReference type="ARBA" id="ARBA00017273"/>
    </source>
</evidence>
<evidence type="ECO:0000256" key="3">
    <source>
        <dbReference type="ARBA" id="ARBA00012417"/>
    </source>
</evidence>
<dbReference type="SUPFAM" id="SSF89550">
    <property type="entry name" value="PHP domain-like"/>
    <property type="match status" value="1"/>
</dbReference>
<gene>
    <name evidence="13" type="primary">dnaE2</name>
    <name evidence="15" type="ORF">AZ34_05890</name>
</gene>
<feature type="domain" description="Polymerase/histidinol phosphatase N-terminal" evidence="14">
    <location>
        <begin position="9"/>
        <end position="76"/>
    </location>
</feature>
<comment type="subcellular location">
    <subcellularLocation>
        <location evidence="1 13">Cytoplasm</location>
    </subcellularLocation>
</comment>
<evidence type="ECO:0000256" key="6">
    <source>
        <dbReference type="ARBA" id="ARBA00022679"/>
    </source>
</evidence>
<keyword evidence="6 13" id="KW-0808">Transferase</keyword>
<keyword evidence="9 13" id="KW-0227">DNA damage</keyword>
<accession>A0A016XHG7</accession>
<dbReference type="Pfam" id="PF14579">
    <property type="entry name" value="HHH_6"/>
    <property type="match status" value="1"/>
</dbReference>
<dbReference type="STRING" id="1458275.AZ34_05890"/>
<sequence>MSLSLPGYVELHTLSNFSFQRGASHPEELVARAAALGYGALAITDECSMAGVVRAHGEAKRLGLPLVIGTELRVEADGDEHSFTLVLLARSRAAYGHLCELITRLRAQADPKHHRRYRLHARDWDRLALDSREVLALLLPDRAGLRPEHPAFAPLLTARLSWLRQRFAHCWLAVELQQRLDDALWLTSLTTAGEATDVPLVATGGVHMHLRSRKPLHDVMTAIRLGRPVAECGFALQANAEAHLRSRQRLAALYPAQLLAETQRVAQLCHFSLDELQYEYPEEVVPAGETPASYLRRVTEEGARRRYPQGMPAVVRQQVEHELALISDLRYEKYFLTVYDIVRVARDRNILCQGRGSAANSAVCYCLGVTEVDPARTSVLFERFISKERNEPPDIDVDFEHQRREEVIQYLYKKYGRDRAALTAAVHTYHARGAIRDVGKALGLEEELIDALAKAHQWWDGREVNHERLRELGLDPDSRPIRLLMELTRALLRFPRHLSQHSGGFVLTGDKLTRTVPVVPAAMEGRTTIEWDKDDIDALGLLKVDVLALGMLSAIRRSLDFVSQWRGRNFRLQDIPPEDPETYEMVCRADVVGVFQIESRAQMSMLPRLRPRCFYDLVIEVAIVRPGPIQGGMVHPFLEQRERQRRGEPLSLPNEALRPALARTLGVPIFQEQVMQIAIIAAGFTPGEADQLRRAMAAWRRKGGVDKFQQRLIDGMTARGYERDFAEAIFRQIEGFGEYGFPESHAASFALLVYSSAWLKRHEPAAFLAGLLNSLPMGFYGPAQLVQDARRHGVAVRPPDVLHSDWDCTLEPPDDEAPVDAVAELPNPDRHTTPTQPAVRLGLRLVAGLDESSARRIVQARALGPCPDTETLALRAGLNAATLRALASGDALLGLAGHRRQQVWDAAALHATPALLRDAPVAEAALVLPAAPEGEEIVFDYAALGLTLRRHPLALLRPRLARRGLQTAQALQTWANGRPAQACGLVLARQQPGTAKGVVFVTLEDETGHVQVIVWKALREQQRATLLTARLLAVRGTWQREGEVCHLIAAHLEDLTPWLGRLSTHSRDFH</sequence>
<keyword evidence="10 13" id="KW-0239">DNA-directed DNA polymerase</keyword>
<dbReference type="Proteomes" id="UP000023268">
    <property type="component" value="Unassembled WGS sequence"/>
</dbReference>
<dbReference type="InterPro" id="IPR004805">
    <property type="entry name" value="DnaE2/DnaE/PolC"/>
</dbReference>
<dbReference type="GO" id="GO:0005737">
    <property type="term" value="C:cytoplasm"/>
    <property type="evidence" value="ECO:0007669"/>
    <property type="project" value="UniProtKB-SubCell"/>
</dbReference>
<keyword evidence="8 13" id="KW-0235">DNA replication</keyword>
<evidence type="ECO:0000256" key="10">
    <source>
        <dbReference type="ARBA" id="ARBA00022932"/>
    </source>
</evidence>
<dbReference type="Gene3D" id="3.20.20.140">
    <property type="entry name" value="Metal-dependent hydrolases"/>
    <property type="match status" value="1"/>
</dbReference>
<dbReference type="InterPro" id="IPR004365">
    <property type="entry name" value="NA-bd_OB_tRNA"/>
</dbReference>
<evidence type="ECO:0000256" key="12">
    <source>
        <dbReference type="ARBA" id="ARBA00049244"/>
    </source>
</evidence>
<dbReference type="HAMAP" id="MF_01902">
    <property type="entry name" value="DNApol_error_prone"/>
    <property type="match status" value="1"/>
</dbReference>
<comment type="function">
    <text evidence="13">DNA polymerase involved in damage-induced mutagenesis and translesion synthesis (TLS). It is not the major replicative DNA polymerase.</text>
</comment>
<dbReference type="CDD" id="cd04485">
    <property type="entry name" value="DnaE_OBF"/>
    <property type="match status" value="1"/>
</dbReference>
<comment type="catalytic activity">
    <reaction evidence="12 13">
        <text>DNA(n) + a 2'-deoxyribonucleoside 5'-triphosphate = DNA(n+1) + diphosphate</text>
        <dbReference type="Rhea" id="RHEA:22508"/>
        <dbReference type="Rhea" id="RHEA-COMP:17339"/>
        <dbReference type="Rhea" id="RHEA-COMP:17340"/>
        <dbReference type="ChEBI" id="CHEBI:33019"/>
        <dbReference type="ChEBI" id="CHEBI:61560"/>
        <dbReference type="ChEBI" id="CHEBI:173112"/>
        <dbReference type="EC" id="2.7.7.7"/>
    </reaction>
</comment>
<dbReference type="eggNOG" id="COG0587">
    <property type="taxonomic scope" value="Bacteria"/>
</dbReference>
<proteinExistence type="inferred from homology"/>
<evidence type="ECO:0000256" key="13">
    <source>
        <dbReference type="HAMAP-Rule" id="MF_01902"/>
    </source>
</evidence>
<evidence type="ECO:0000256" key="11">
    <source>
        <dbReference type="ARBA" id="ARBA00023204"/>
    </source>
</evidence>
<dbReference type="InterPro" id="IPR016195">
    <property type="entry name" value="Pol/histidinol_Pase-like"/>
</dbReference>
<dbReference type="Pfam" id="PF17657">
    <property type="entry name" value="DNA_pol3_finger"/>
    <property type="match status" value="1"/>
</dbReference>
<dbReference type="OrthoDB" id="9803237at2"/>
<dbReference type="GO" id="GO:0003676">
    <property type="term" value="F:nucleic acid binding"/>
    <property type="evidence" value="ECO:0007669"/>
    <property type="project" value="InterPro"/>
</dbReference>
<dbReference type="InterPro" id="IPR023073">
    <property type="entry name" value="DnaE2"/>
</dbReference>
<keyword evidence="5 13" id="KW-0963">Cytoplasm</keyword>
<dbReference type="Pfam" id="PF02811">
    <property type="entry name" value="PHP"/>
    <property type="match status" value="1"/>
</dbReference>
<keyword evidence="11 13" id="KW-0234">DNA repair</keyword>
<dbReference type="EMBL" id="JEMG01000001">
    <property type="protein sequence ID" value="EYC50638.1"/>
    <property type="molecule type" value="Genomic_DNA"/>
</dbReference>
<dbReference type="EC" id="2.7.7.7" evidence="3 13"/>
<dbReference type="GO" id="GO:0006281">
    <property type="term" value="P:DNA repair"/>
    <property type="evidence" value="ECO:0007669"/>
    <property type="project" value="UniProtKB-UniRule"/>
</dbReference>
<evidence type="ECO:0000256" key="2">
    <source>
        <dbReference type="ARBA" id="ARBA00007391"/>
    </source>
</evidence>
<protein>
    <recommendedName>
        <fullName evidence="4 13">Error-prone DNA polymerase</fullName>
        <ecNumber evidence="3 13">2.7.7.7</ecNumber>
    </recommendedName>
</protein>
<evidence type="ECO:0000256" key="7">
    <source>
        <dbReference type="ARBA" id="ARBA00022695"/>
    </source>
</evidence>
<dbReference type="Pfam" id="PF01336">
    <property type="entry name" value="tRNA_anti-codon"/>
    <property type="match status" value="1"/>
</dbReference>
<evidence type="ECO:0000256" key="5">
    <source>
        <dbReference type="ARBA" id="ARBA00022490"/>
    </source>
</evidence>
<evidence type="ECO:0000259" key="14">
    <source>
        <dbReference type="SMART" id="SM00481"/>
    </source>
</evidence>
<dbReference type="PANTHER" id="PTHR32294">
    <property type="entry name" value="DNA POLYMERASE III SUBUNIT ALPHA"/>
    <property type="match status" value="1"/>
</dbReference>
<dbReference type="InterPro" id="IPR004013">
    <property type="entry name" value="PHP_dom"/>
</dbReference>
<dbReference type="Pfam" id="PF07733">
    <property type="entry name" value="DNA_pol3_alpha"/>
    <property type="match status" value="1"/>
</dbReference>
<dbReference type="InterPro" id="IPR011708">
    <property type="entry name" value="DNA_pol3_alpha_NTPase_dom"/>
</dbReference>
<dbReference type="SMART" id="SM00481">
    <property type="entry name" value="POLIIIAc"/>
    <property type="match status" value="1"/>
</dbReference>
<dbReference type="Gene3D" id="1.10.150.870">
    <property type="match status" value="1"/>
</dbReference>
<dbReference type="GO" id="GO:0008408">
    <property type="term" value="F:3'-5' exonuclease activity"/>
    <property type="evidence" value="ECO:0007669"/>
    <property type="project" value="InterPro"/>
</dbReference>
<dbReference type="AlphaFoldDB" id="A0A016XHG7"/>
<keyword evidence="7 13" id="KW-0548">Nucleotidyltransferase</keyword>
<dbReference type="InterPro" id="IPR003141">
    <property type="entry name" value="Pol/His_phosphatase_N"/>
</dbReference>
<dbReference type="NCBIfam" id="NF004225">
    <property type="entry name" value="PRK05672.1"/>
    <property type="match status" value="1"/>
</dbReference>
<evidence type="ECO:0000256" key="9">
    <source>
        <dbReference type="ARBA" id="ARBA00022763"/>
    </source>
</evidence>
<dbReference type="CDD" id="cd07434">
    <property type="entry name" value="PHP_PolIIIA_DnaE2"/>
    <property type="match status" value="1"/>
</dbReference>
<comment type="caution">
    <text evidence="15">The sequence shown here is derived from an EMBL/GenBank/DDBJ whole genome shotgun (WGS) entry which is preliminary data.</text>
</comment>
<dbReference type="PANTHER" id="PTHR32294:SF4">
    <property type="entry name" value="ERROR-PRONE DNA POLYMERASE"/>
    <property type="match status" value="1"/>
</dbReference>
<dbReference type="GO" id="GO:0006260">
    <property type="term" value="P:DNA replication"/>
    <property type="evidence" value="ECO:0007669"/>
    <property type="project" value="UniProtKB-KW"/>
</dbReference>
<reference evidence="15 16" key="1">
    <citation type="submission" date="2014-02" db="EMBL/GenBank/DDBJ databases">
        <title>Draft Genome of Hylemonella gracilis isolated from the Niagara River.</title>
        <authorList>
            <person name="Pawlowski D.R."/>
            <person name="Koudelka G.B."/>
        </authorList>
    </citation>
    <scope>NUCLEOTIDE SEQUENCE [LARGE SCALE GENOMIC DNA]</scope>
    <source>
        <strain evidence="15 16">Niagara R</strain>
    </source>
</reference>
<evidence type="ECO:0000256" key="1">
    <source>
        <dbReference type="ARBA" id="ARBA00004496"/>
    </source>
</evidence>
<organism evidence="15 16">
    <name type="scientific">Hylemonella gracilis str. Niagara R</name>
    <dbReference type="NCBI Taxonomy" id="1458275"/>
    <lineage>
        <taxon>Bacteria</taxon>
        <taxon>Pseudomonadati</taxon>
        <taxon>Pseudomonadota</taxon>
        <taxon>Betaproteobacteria</taxon>
        <taxon>Burkholderiales</taxon>
        <taxon>Comamonadaceae</taxon>
        <taxon>Hylemonella</taxon>
    </lineage>
</organism>
<dbReference type="InterPro" id="IPR029460">
    <property type="entry name" value="DNAPol_HHH"/>
</dbReference>
<dbReference type="InterPro" id="IPR040982">
    <property type="entry name" value="DNA_pol3_finger"/>
</dbReference>
<dbReference type="NCBIfam" id="TIGR00594">
    <property type="entry name" value="polc"/>
    <property type="match status" value="1"/>
</dbReference>
<evidence type="ECO:0000256" key="8">
    <source>
        <dbReference type="ARBA" id="ARBA00022705"/>
    </source>
</evidence>
<comment type="similarity">
    <text evidence="2 13">Belongs to the DNA polymerase type-C family. DnaE2 subfamily.</text>
</comment>
<evidence type="ECO:0000313" key="15">
    <source>
        <dbReference type="EMBL" id="EYC50638.1"/>
    </source>
</evidence>
<evidence type="ECO:0000313" key="16">
    <source>
        <dbReference type="Proteomes" id="UP000023268"/>
    </source>
</evidence>
<name>A0A016XHG7_9BURK</name>